<evidence type="ECO:0000313" key="1">
    <source>
        <dbReference type="EMBL" id="KAF9335863.1"/>
    </source>
</evidence>
<dbReference type="Proteomes" id="UP000696485">
    <property type="component" value="Unassembled WGS sequence"/>
</dbReference>
<keyword evidence="2" id="KW-1185">Reference proteome</keyword>
<dbReference type="EMBL" id="JAAAUY010000083">
    <property type="protein sequence ID" value="KAF9335863.1"/>
    <property type="molecule type" value="Genomic_DNA"/>
</dbReference>
<reference evidence="1" key="1">
    <citation type="journal article" date="2020" name="Fungal Divers.">
        <title>Resolving the Mortierellaceae phylogeny through synthesis of multi-gene phylogenetics and phylogenomics.</title>
        <authorList>
            <person name="Vandepol N."/>
            <person name="Liber J."/>
            <person name="Desiro A."/>
            <person name="Na H."/>
            <person name="Kennedy M."/>
            <person name="Barry K."/>
            <person name="Grigoriev I.V."/>
            <person name="Miller A.N."/>
            <person name="O'Donnell K."/>
            <person name="Stajich J.E."/>
            <person name="Bonito G."/>
        </authorList>
    </citation>
    <scope>NUCLEOTIDE SEQUENCE</scope>
    <source>
        <strain evidence="1">NVP1</strain>
    </source>
</reference>
<sequence length="103" mass="11384">MKTTTFLATLCAASFSQIQVQAELLTNLNLMVAPYMRVLSGIGYLLAGLLLQRDRESHYMVTITTTRPNQGSSCIEYANKLADLSKSAANKRNRVHGQELLHA</sequence>
<proteinExistence type="predicted"/>
<name>A0A9P5SR09_9FUNG</name>
<accession>A0A9P5SR09</accession>
<organism evidence="1 2">
    <name type="scientific">Podila minutissima</name>
    <dbReference type="NCBI Taxonomy" id="64525"/>
    <lineage>
        <taxon>Eukaryota</taxon>
        <taxon>Fungi</taxon>
        <taxon>Fungi incertae sedis</taxon>
        <taxon>Mucoromycota</taxon>
        <taxon>Mortierellomycotina</taxon>
        <taxon>Mortierellomycetes</taxon>
        <taxon>Mortierellales</taxon>
        <taxon>Mortierellaceae</taxon>
        <taxon>Podila</taxon>
    </lineage>
</organism>
<gene>
    <name evidence="1" type="ORF">BG006_010484</name>
</gene>
<comment type="caution">
    <text evidence="1">The sequence shown here is derived from an EMBL/GenBank/DDBJ whole genome shotgun (WGS) entry which is preliminary data.</text>
</comment>
<evidence type="ECO:0000313" key="2">
    <source>
        <dbReference type="Proteomes" id="UP000696485"/>
    </source>
</evidence>
<dbReference type="AlphaFoldDB" id="A0A9P5SR09"/>
<protein>
    <submittedName>
        <fullName evidence="1">Uncharacterized protein</fullName>
    </submittedName>
</protein>